<evidence type="ECO:0008006" key="9">
    <source>
        <dbReference type="Google" id="ProtNLM"/>
    </source>
</evidence>
<name>A0ABR4CR14_9HELO</name>
<gene>
    <name evidence="7" type="ORF">VTL71DRAFT_11781</name>
</gene>
<feature type="compositionally biased region" description="Polar residues" evidence="6">
    <location>
        <begin position="87"/>
        <end position="97"/>
    </location>
</feature>
<evidence type="ECO:0000256" key="3">
    <source>
        <dbReference type="ARBA" id="ARBA00023125"/>
    </source>
</evidence>
<accession>A0ABR4CR14</accession>
<evidence type="ECO:0000256" key="1">
    <source>
        <dbReference type="ARBA" id="ARBA00004123"/>
    </source>
</evidence>
<evidence type="ECO:0000256" key="5">
    <source>
        <dbReference type="ARBA" id="ARBA00023242"/>
    </source>
</evidence>
<protein>
    <recommendedName>
        <fullName evidence="9">Transcription factor domain-containing protein</fullName>
    </recommendedName>
</protein>
<keyword evidence="8" id="KW-1185">Reference proteome</keyword>
<evidence type="ECO:0000313" key="7">
    <source>
        <dbReference type="EMBL" id="KAL2072438.1"/>
    </source>
</evidence>
<dbReference type="InterPro" id="IPR051089">
    <property type="entry name" value="prtT"/>
</dbReference>
<dbReference type="CDD" id="cd12148">
    <property type="entry name" value="fungal_TF_MHR"/>
    <property type="match status" value="1"/>
</dbReference>
<sequence length="632" mass="70912">MSTTSAARWGTACASCASAKCRCIRSAESYGKCDRRTALLEKKLESLVDLLNSTSGNTSNVQSLLTNQLPLKRNLSDRGKVLEVENDTSSRSQTGENEITHDYPSKFSSIAPPTCICRAPASEEDSQPADTDEVLLSIYTNQLCSWFPFVILPRGTTSSHLQATRPFLLKAIRLVASLRNIRSMWGQRRAIMQYLSEAVFVRSERSLDLLQGILVLLGFYHYHCLVHIQFNNLMQLAVSIVGDMDLNRDPAHQSRVRALGANYEEPRARSNDERRAIVGVWYMSSNVALTFNKGQSEKYTKYHEQCLKELEATNEYESDILLVQLVRVQHLTQGIVDCNNRNQLPDELPGIAETPTSVYHAAFQAELLRLQTSLHPSLQNNHIILTTLNTAHLYLHSTLLLSTTLLESATRTLTTLTLSSPPTLSHFSTCHSALKTWFSHWLTIPVCYYFYMSQPLAAQLIYSMKMLSRWALLFTDHDEILGQINILEILSSMATRFEAAKEEMSAAQGGLWKNGIWDLAARKCRLKGLRIEKWWRDVEGAGGEGMYRFRDGDCEDMNVNASEEAGRDAEPGEVRLGGDDGTGMSRWVEEPFNFGAVGGDEWLWAGDLFDGVDVNQGSFLFDIPPEISNTQL</sequence>
<evidence type="ECO:0000313" key="8">
    <source>
        <dbReference type="Proteomes" id="UP001595075"/>
    </source>
</evidence>
<dbReference type="PANTHER" id="PTHR31845:SF10">
    <property type="entry name" value="ZN(II)2CYS6 TRANSCRIPTION FACTOR (EUROFUNG)"/>
    <property type="match status" value="1"/>
</dbReference>
<organism evidence="7 8">
    <name type="scientific">Oculimacula yallundae</name>
    <dbReference type="NCBI Taxonomy" id="86028"/>
    <lineage>
        <taxon>Eukaryota</taxon>
        <taxon>Fungi</taxon>
        <taxon>Dikarya</taxon>
        <taxon>Ascomycota</taxon>
        <taxon>Pezizomycotina</taxon>
        <taxon>Leotiomycetes</taxon>
        <taxon>Helotiales</taxon>
        <taxon>Ploettnerulaceae</taxon>
        <taxon>Oculimacula</taxon>
    </lineage>
</organism>
<keyword evidence="5" id="KW-0539">Nucleus</keyword>
<reference evidence="7 8" key="1">
    <citation type="journal article" date="2024" name="Commun. Biol.">
        <title>Comparative genomic analysis of thermophilic fungi reveals convergent evolutionary adaptations and gene losses.</title>
        <authorList>
            <person name="Steindorff A.S."/>
            <person name="Aguilar-Pontes M.V."/>
            <person name="Robinson A.J."/>
            <person name="Andreopoulos B."/>
            <person name="LaButti K."/>
            <person name="Kuo A."/>
            <person name="Mondo S."/>
            <person name="Riley R."/>
            <person name="Otillar R."/>
            <person name="Haridas S."/>
            <person name="Lipzen A."/>
            <person name="Grimwood J."/>
            <person name="Schmutz J."/>
            <person name="Clum A."/>
            <person name="Reid I.D."/>
            <person name="Moisan M.C."/>
            <person name="Butler G."/>
            <person name="Nguyen T.T.M."/>
            <person name="Dewar K."/>
            <person name="Conant G."/>
            <person name="Drula E."/>
            <person name="Henrissat B."/>
            <person name="Hansel C."/>
            <person name="Singer S."/>
            <person name="Hutchinson M.I."/>
            <person name="de Vries R.P."/>
            <person name="Natvig D.O."/>
            <person name="Powell A.J."/>
            <person name="Tsang A."/>
            <person name="Grigoriev I.V."/>
        </authorList>
    </citation>
    <scope>NUCLEOTIDE SEQUENCE [LARGE SCALE GENOMIC DNA]</scope>
    <source>
        <strain evidence="7 8">CBS 494.80</strain>
    </source>
</reference>
<proteinExistence type="predicted"/>
<evidence type="ECO:0000256" key="4">
    <source>
        <dbReference type="ARBA" id="ARBA00023163"/>
    </source>
</evidence>
<dbReference type="Proteomes" id="UP001595075">
    <property type="component" value="Unassembled WGS sequence"/>
</dbReference>
<feature type="region of interest" description="Disordered" evidence="6">
    <location>
        <begin position="84"/>
        <end position="103"/>
    </location>
</feature>
<evidence type="ECO:0000256" key="6">
    <source>
        <dbReference type="SAM" id="MobiDB-lite"/>
    </source>
</evidence>
<keyword evidence="4" id="KW-0804">Transcription</keyword>
<comment type="caution">
    <text evidence="7">The sequence shown here is derived from an EMBL/GenBank/DDBJ whole genome shotgun (WGS) entry which is preliminary data.</text>
</comment>
<dbReference type="EMBL" id="JAZHXI010000004">
    <property type="protein sequence ID" value="KAL2072438.1"/>
    <property type="molecule type" value="Genomic_DNA"/>
</dbReference>
<keyword evidence="2" id="KW-0805">Transcription regulation</keyword>
<dbReference type="PANTHER" id="PTHR31845">
    <property type="entry name" value="FINGER DOMAIN PROTEIN, PUTATIVE-RELATED"/>
    <property type="match status" value="1"/>
</dbReference>
<comment type="subcellular location">
    <subcellularLocation>
        <location evidence="1">Nucleus</location>
    </subcellularLocation>
</comment>
<keyword evidence="3" id="KW-0238">DNA-binding</keyword>
<evidence type="ECO:0000256" key="2">
    <source>
        <dbReference type="ARBA" id="ARBA00023015"/>
    </source>
</evidence>